<dbReference type="KEGG" id="adl:AURDEDRAFT_177894"/>
<dbReference type="EMBL" id="JH688487">
    <property type="protein sequence ID" value="EJD33015.1"/>
    <property type="molecule type" value="Genomic_DNA"/>
</dbReference>
<protein>
    <submittedName>
        <fullName evidence="2">Uncharacterized protein</fullName>
    </submittedName>
</protein>
<dbReference type="InParanoid" id="J0WMH8"/>
<accession>J0WMH8</accession>
<reference evidence="3" key="1">
    <citation type="journal article" date="2012" name="Science">
        <title>The Paleozoic origin of enzymatic lignin decomposition reconstructed from 31 fungal genomes.</title>
        <authorList>
            <person name="Floudas D."/>
            <person name="Binder M."/>
            <person name="Riley R."/>
            <person name="Barry K."/>
            <person name="Blanchette R.A."/>
            <person name="Henrissat B."/>
            <person name="Martinez A.T."/>
            <person name="Otillar R."/>
            <person name="Spatafora J.W."/>
            <person name="Yadav J.S."/>
            <person name="Aerts A."/>
            <person name="Benoit I."/>
            <person name="Boyd A."/>
            <person name="Carlson A."/>
            <person name="Copeland A."/>
            <person name="Coutinho P.M."/>
            <person name="de Vries R.P."/>
            <person name="Ferreira P."/>
            <person name="Findley K."/>
            <person name="Foster B."/>
            <person name="Gaskell J."/>
            <person name="Glotzer D."/>
            <person name="Gorecki P."/>
            <person name="Heitman J."/>
            <person name="Hesse C."/>
            <person name="Hori C."/>
            <person name="Igarashi K."/>
            <person name="Jurgens J.A."/>
            <person name="Kallen N."/>
            <person name="Kersten P."/>
            <person name="Kohler A."/>
            <person name="Kuees U."/>
            <person name="Kumar T.K.A."/>
            <person name="Kuo A."/>
            <person name="LaButti K."/>
            <person name="Larrondo L.F."/>
            <person name="Lindquist E."/>
            <person name="Ling A."/>
            <person name="Lombard V."/>
            <person name="Lucas S."/>
            <person name="Lundell T."/>
            <person name="Martin R."/>
            <person name="McLaughlin D.J."/>
            <person name="Morgenstern I."/>
            <person name="Morin E."/>
            <person name="Murat C."/>
            <person name="Nagy L.G."/>
            <person name="Nolan M."/>
            <person name="Ohm R.A."/>
            <person name="Patyshakuliyeva A."/>
            <person name="Rokas A."/>
            <person name="Ruiz-Duenas F.J."/>
            <person name="Sabat G."/>
            <person name="Salamov A."/>
            <person name="Samejima M."/>
            <person name="Schmutz J."/>
            <person name="Slot J.C."/>
            <person name="St John F."/>
            <person name="Stenlid J."/>
            <person name="Sun H."/>
            <person name="Sun S."/>
            <person name="Syed K."/>
            <person name="Tsang A."/>
            <person name="Wiebenga A."/>
            <person name="Young D."/>
            <person name="Pisabarro A."/>
            <person name="Eastwood D.C."/>
            <person name="Martin F."/>
            <person name="Cullen D."/>
            <person name="Grigoriev I.V."/>
            <person name="Hibbett D.S."/>
        </authorList>
    </citation>
    <scope>NUCLEOTIDE SEQUENCE [LARGE SCALE GENOMIC DNA]</scope>
    <source>
        <strain evidence="3">TFB10046</strain>
    </source>
</reference>
<feature type="region of interest" description="Disordered" evidence="1">
    <location>
        <begin position="241"/>
        <end position="272"/>
    </location>
</feature>
<evidence type="ECO:0000313" key="3">
    <source>
        <dbReference type="Proteomes" id="UP000006514"/>
    </source>
</evidence>
<sequence length="272" mass="30064">MSSAVTRRMSARRDRPLARSTQHLSLSLSQQLDRADAADPSTHSPCLETPRRSRHASPSFNFVPTRYSSASSGDDEEESFRRMFTRQRVYTPSSSRSRSQCTIRTRASSPDPVSPTTSHSPSTVALGTRALAKLPSRTGLFRTRTVDVSMEQITSKPLEFNVAISHARLTWGNIQSNVAHLFSDGEFGLEVFDELVGKWRQFGLDGSVNVLGSQLLVRGRVIHAHAHSLDGIELFTSELDTSSPDRSNINGKRPTFAPLKMAPRTDKKAKLA</sequence>
<dbReference type="AlphaFoldDB" id="J0WMH8"/>
<proteinExistence type="predicted"/>
<feature type="compositionally biased region" description="Basic and acidic residues" evidence="1">
    <location>
        <begin position="263"/>
        <end position="272"/>
    </location>
</feature>
<organism evidence="2 3">
    <name type="scientific">Auricularia subglabra (strain TFB-10046 / SS5)</name>
    <name type="common">White-rot fungus</name>
    <name type="synonym">Auricularia delicata (strain TFB10046)</name>
    <dbReference type="NCBI Taxonomy" id="717982"/>
    <lineage>
        <taxon>Eukaryota</taxon>
        <taxon>Fungi</taxon>
        <taxon>Dikarya</taxon>
        <taxon>Basidiomycota</taxon>
        <taxon>Agaricomycotina</taxon>
        <taxon>Agaricomycetes</taxon>
        <taxon>Auriculariales</taxon>
        <taxon>Auriculariaceae</taxon>
        <taxon>Auricularia</taxon>
    </lineage>
</organism>
<feature type="compositionally biased region" description="Polar residues" evidence="1">
    <location>
        <begin position="241"/>
        <end position="250"/>
    </location>
</feature>
<evidence type="ECO:0000256" key="1">
    <source>
        <dbReference type="SAM" id="MobiDB-lite"/>
    </source>
</evidence>
<evidence type="ECO:0000313" key="2">
    <source>
        <dbReference type="EMBL" id="EJD33015.1"/>
    </source>
</evidence>
<feature type="compositionally biased region" description="Polar residues" evidence="1">
    <location>
        <begin position="88"/>
        <end position="107"/>
    </location>
</feature>
<feature type="region of interest" description="Disordered" evidence="1">
    <location>
        <begin position="1"/>
        <end position="123"/>
    </location>
</feature>
<feature type="compositionally biased region" description="Low complexity" evidence="1">
    <location>
        <begin position="20"/>
        <end position="32"/>
    </location>
</feature>
<feature type="compositionally biased region" description="Low complexity" evidence="1">
    <location>
        <begin position="108"/>
        <end position="123"/>
    </location>
</feature>
<name>J0WMH8_AURST</name>
<gene>
    <name evidence="2" type="ORF">AURDEDRAFT_177894</name>
</gene>
<keyword evidence="3" id="KW-1185">Reference proteome</keyword>
<dbReference type="Proteomes" id="UP000006514">
    <property type="component" value="Unassembled WGS sequence"/>
</dbReference>